<dbReference type="Pfam" id="PF13489">
    <property type="entry name" value="Methyltransf_23"/>
    <property type="match status" value="1"/>
</dbReference>
<proteinExistence type="predicted"/>
<protein>
    <submittedName>
        <fullName evidence="1">Trans-aconitate methyltransferase</fullName>
    </submittedName>
</protein>
<dbReference type="Proteomes" id="UP000075221">
    <property type="component" value="Chromosome"/>
</dbReference>
<organism evidence="1 3">
    <name type="scientific">Acidipropionibacterium acidipropionici</name>
    <dbReference type="NCBI Taxonomy" id="1748"/>
    <lineage>
        <taxon>Bacteria</taxon>
        <taxon>Bacillati</taxon>
        <taxon>Actinomycetota</taxon>
        <taxon>Actinomycetes</taxon>
        <taxon>Propionibacteriales</taxon>
        <taxon>Propionibacteriaceae</taxon>
        <taxon>Acidipropionibacterium</taxon>
    </lineage>
</organism>
<dbReference type="GO" id="GO:0030798">
    <property type="term" value="F:trans-aconitate 2-methyltransferase activity"/>
    <property type="evidence" value="ECO:0007669"/>
    <property type="project" value="InterPro"/>
</dbReference>
<dbReference type="InterPro" id="IPR023149">
    <property type="entry name" value="Trans_acon_MeTrfase_C"/>
</dbReference>
<evidence type="ECO:0000313" key="2">
    <source>
        <dbReference type="EMBL" id="AOZ48202.1"/>
    </source>
</evidence>
<reference evidence="2 4" key="1">
    <citation type="journal article" date="2016" name="Plant Dis.">
        <title>Improved production of propionic acid using genome shuffling.</title>
        <authorList>
            <person name="Luna-Flores C.H."/>
            <person name="Palfreyman R.W."/>
            <person name="Kromer J.O."/>
            <person name="Nielsen L.K."/>
            <person name="Marcellin E."/>
        </authorList>
    </citation>
    <scope>NUCLEOTIDE SEQUENCE [LARGE SCALE GENOMIC DNA]</scope>
    <source>
        <strain evidence="2 4">F3E8</strain>
    </source>
</reference>
<dbReference type="SUPFAM" id="SSF53335">
    <property type="entry name" value="S-adenosyl-L-methionine-dependent methyltransferases"/>
    <property type="match status" value="1"/>
</dbReference>
<dbReference type="Gene3D" id="1.10.150.290">
    <property type="entry name" value="S-adenosyl-L-methionine-dependent methyltransferases"/>
    <property type="match status" value="1"/>
</dbReference>
<dbReference type="PANTHER" id="PTHR43861:SF1">
    <property type="entry name" value="TRANS-ACONITATE 2-METHYLTRANSFERASE"/>
    <property type="match status" value="1"/>
</dbReference>
<evidence type="ECO:0000313" key="1">
    <source>
        <dbReference type="EMBL" id="AMS07014.1"/>
    </source>
</evidence>
<dbReference type="EMBL" id="CP014352">
    <property type="protein sequence ID" value="AMS07014.1"/>
    <property type="molecule type" value="Genomic_DNA"/>
</dbReference>
<dbReference type="GO" id="GO:0032259">
    <property type="term" value="P:methylation"/>
    <property type="evidence" value="ECO:0007669"/>
    <property type="project" value="UniProtKB-KW"/>
</dbReference>
<keyword evidence="4" id="KW-1185">Reference proteome</keyword>
<dbReference type="Proteomes" id="UP000178666">
    <property type="component" value="Chromosome"/>
</dbReference>
<accession>A0AAC9APG7</accession>
<keyword evidence="1" id="KW-0808">Transferase</keyword>
<dbReference type="AlphaFoldDB" id="A0AAC9APG7"/>
<dbReference type="Gene3D" id="3.40.50.150">
    <property type="entry name" value="Vaccinia Virus protein VP39"/>
    <property type="match status" value="1"/>
</dbReference>
<evidence type="ECO:0000313" key="4">
    <source>
        <dbReference type="Proteomes" id="UP000178666"/>
    </source>
</evidence>
<evidence type="ECO:0000313" key="3">
    <source>
        <dbReference type="Proteomes" id="UP000075221"/>
    </source>
</evidence>
<dbReference type="PANTHER" id="PTHR43861">
    <property type="entry name" value="TRANS-ACONITATE 2-METHYLTRANSFERASE-RELATED"/>
    <property type="match status" value="1"/>
</dbReference>
<sequence>MAWDPEQYVKFVAERERPFHELVARVGATEPGIVLDVGCGPGSATATLLDRWPASTVVGVDASVEMIAAAAALRRRTDVGGSLEFSVEDAHGVDVSHADVVISNAMLQWIPDHRDLLRHWAATMRCGAWLAFQVPGNFDAPSHRLMRETAADGPWAAVLRGVLRGPESVDDAQGYAALLMEQGHTVDAWETTYIQWLTGRDPVLEWVKGTGLRPATATLERNAPDLVQPFVRAYAARLRDAYPARLIETADGWDHLTALPFRRIFVVAHKP</sequence>
<gene>
    <name evidence="2" type="ORF">A8L58_06350</name>
    <name evidence="1" type="ORF">AXH35_04885</name>
</gene>
<dbReference type="InterPro" id="IPR029063">
    <property type="entry name" value="SAM-dependent_MTases_sf"/>
</dbReference>
<keyword evidence="1" id="KW-0489">Methyltransferase</keyword>
<reference evidence="1 3" key="2">
    <citation type="submission" date="2016-02" db="EMBL/GenBank/DDBJ databases">
        <title>Complete Genome Sequence of Propionibacterium acidipropionici ATCC 55737.</title>
        <authorList>
            <person name="Luna Flores C.H."/>
            <person name="Nielsen L.K."/>
            <person name="Marcellin E."/>
        </authorList>
    </citation>
    <scope>NUCLEOTIDE SEQUENCE [LARGE SCALE GENOMIC DNA]</scope>
    <source>
        <strain evidence="1 3">ATCC 55737</strain>
    </source>
</reference>
<dbReference type="EMBL" id="CP015970">
    <property type="protein sequence ID" value="AOZ48202.1"/>
    <property type="molecule type" value="Genomic_DNA"/>
</dbReference>
<dbReference type="RefSeq" id="WP_062820659.1">
    <property type="nucleotide sequence ID" value="NZ_CP014352.1"/>
</dbReference>
<dbReference type="CDD" id="cd02440">
    <property type="entry name" value="AdoMet_MTases"/>
    <property type="match status" value="1"/>
</dbReference>
<name>A0AAC9APG7_9ACTN</name>